<name>A0ABW3G3Q9_9PSEU</name>
<dbReference type="PANTHER" id="PTHR43750:SF3">
    <property type="entry name" value="UDP-GLUCOSE 6-DEHYDROGENASE TUAD"/>
    <property type="match status" value="1"/>
</dbReference>
<sequence length="231" mass="24226">MSAVAVRGRGADAVAVAAGLAALGHQVACPAAREVDGTEPGLAALVRRTVRSGALRAEHGADPDCVLLRGTEAGRFPADRMVVDCRVPPDDPGDHGACVPLDLRPGSLLEDFLHPEYLVIGADTESAAARAEALFRCLGAEIVHVDPRSAGLVVPVGNGFRALKRRFFGSLEQLCEAVGADPATVVECLRYDERINCGTEPDDPRATGHLVHLSRRAGPPAEMFESIVDGP</sequence>
<accession>A0ABW3G3Q9</accession>
<evidence type="ECO:0000313" key="2">
    <source>
        <dbReference type="Proteomes" id="UP001597018"/>
    </source>
</evidence>
<gene>
    <name evidence="1" type="ORF">ACFQ16_28505</name>
</gene>
<dbReference type="Gene3D" id="3.40.50.720">
    <property type="entry name" value="NAD(P)-binding Rossmann-like Domain"/>
    <property type="match status" value="1"/>
</dbReference>
<dbReference type="RefSeq" id="WP_345601004.1">
    <property type="nucleotide sequence ID" value="NZ_BAABLT010000023.1"/>
</dbReference>
<comment type="caution">
    <text evidence="1">The sequence shown here is derived from an EMBL/GenBank/DDBJ whole genome shotgun (WGS) entry which is preliminary data.</text>
</comment>
<keyword evidence="2" id="KW-1185">Reference proteome</keyword>
<protein>
    <submittedName>
        <fullName evidence="1">Uncharacterized protein</fullName>
    </submittedName>
</protein>
<dbReference type="Proteomes" id="UP001597018">
    <property type="component" value="Unassembled WGS sequence"/>
</dbReference>
<dbReference type="PANTHER" id="PTHR43750">
    <property type="entry name" value="UDP-GLUCOSE 6-DEHYDROGENASE TUAD"/>
    <property type="match status" value="1"/>
</dbReference>
<proteinExistence type="predicted"/>
<reference evidence="2" key="1">
    <citation type="journal article" date="2019" name="Int. J. Syst. Evol. Microbiol.">
        <title>The Global Catalogue of Microorganisms (GCM) 10K type strain sequencing project: providing services to taxonomists for standard genome sequencing and annotation.</title>
        <authorList>
            <consortium name="The Broad Institute Genomics Platform"/>
            <consortium name="The Broad Institute Genome Sequencing Center for Infectious Disease"/>
            <person name="Wu L."/>
            <person name="Ma J."/>
        </authorList>
    </citation>
    <scope>NUCLEOTIDE SEQUENCE [LARGE SCALE GENOMIC DNA]</scope>
    <source>
        <strain evidence="2">CCUG 56401</strain>
    </source>
</reference>
<dbReference type="EMBL" id="JBHTIW010000040">
    <property type="protein sequence ID" value="MFD0923705.1"/>
    <property type="molecule type" value="Genomic_DNA"/>
</dbReference>
<organism evidence="1 2">
    <name type="scientific">Saccharopolyspora rosea</name>
    <dbReference type="NCBI Taxonomy" id="524884"/>
    <lineage>
        <taxon>Bacteria</taxon>
        <taxon>Bacillati</taxon>
        <taxon>Actinomycetota</taxon>
        <taxon>Actinomycetes</taxon>
        <taxon>Pseudonocardiales</taxon>
        <taxon>Pseudonocardiaceae</taxon>
        <taxon>Saccharopolyspora</taxon>
    </lineage>
</organism>
<evidence type="ECO:0000313" key="1">
    <source>
        <dbReference type="EMBL" id="MFD0923705.1"/>
    </source>
</evidence>